<comment type="caution">
    <text evidence="1">The sequence shown here is derived from an EMBL/GenBank/DDBJ whole genome shotgun (WGS) entry which is preliminary data.</text>
</comment>
<gene>
    <name evidence="1" type="ORF">GHO39_02550</name>
</gene>
<dbReference type="RefSeq" id="WP_153326589.1">
    <property type="nucleotide sequence ID" value="NZ_WIWI01000005.1"/>
</dbReference>
<sequence length="604" mass="67175">MVFKISKAAVVDDSLGAPAAGAVESEDKNNWLDFLLGSDEVQTFLLEEFVDLGFSDVGELFAELTSKHELLSKLWEMSMEEEKAQKLGLEHLFKAERLNRIGKSEKAELVTRVLKGMVDDPDGVRQFSNIQSAADFLSGADVAFIDFFMSDNESEDQALARIKTSTAVLSRAKLVFFMSSRASVETQQKVRDILGVRTAFFEVMTKTQMNEGFVQARIEHKTKTYEGNWALQGVIEGLMAAAHEAAAEFNQQSENLEIHDLQFLELFRLNAENQTLPEYLTWLFSEALAAKTRRLGLPKVASSTIVSEEATFTGDILQKRVLYDFFSEIVFSPALSTGGARFGDIFRTEENRYLLVLTPACDLVRCDAAKNILCVEASVLDYSDPRTQSKEKLFGKHDSGLRHLLKVGAGDSEQSLLLTWQKDSIHTYKYAELSGQAFERVGLMNEIFAHEVKEEVLRNLGRVGTSINPAPPFALNAVIRWRSNGAVHTHETPAGDFISAVLTYSEQVKEGGRKPAPTVVLSDKFKDWVGRQVSEEAITAGVQIEQKLTQCLAALGGPQFPLDGNHTARKNELLLRVDTSAPTDELQARVLLGSVRKPKKYDFL</sequence>
<dbReference type="AlphaFoldDB" id="A0A7X2C2C6"/>
<evidence type="ECO:0000313" key="2">
    <source>
        <dbReference type="Proteomes" id="UP000489190"/>
    </source>
</evidence>
<protein>
    <submittedName>
        <fullName evidence="1">Uncharacterized protein</fullName>
    </submittedName>
</protein>
<dbReference type="Proteomes" id="UP000489190">
    <property type="component" value="Unassembled WGS sequence"/>
</dbReference>
<accession>A0A7X2C2C6</accession>
<name>A0A7X2C2C6_9PSED</name>
<evidence type="ECO:0000313" key="1">
    <source>
        <dbReference type="EMBL" id="MQT88042.1"/>
    </source>
</evidence>
<dbReference type="EMBL" id="WIWI01000005">
    <property type="protein sequence ID" value="MQT88042.1"/>
    <property type="molecule type" value="Genomic_DNA"/>
</dbReference>
<proteinExistence type="predicted"/>
<organism evidence="1 2">
    <name type="scientific">Pseudomonas helleri</name>
    <dbReference type="NCBI Taxonomy" id="1608996"/>
    <lineage>
        <taxon>Bacteria</taxon>
        <taxon>Pseudomonadati</taxon>
        <taxon>Pseudomonadota</taxon>
        <taxon>Gammaproteobacteria</taxon>
        <taxon>Pseudomonadales</taxon>
        <taxon>Pseudomonadaceae</taxon>
        <taxon>Pseudomonas</taxon>
    </lineage>
</organism>
<reference evidence="1 2" key="1">
    <citation type="submission" date="2019-10" db="EMBL/GenBank/DDBJ databases">
        <title>Evaluation of single-gene subtyping targets for Pseudomonas.</title>
        <authorList>
            <person name="Reichler S.J."/>
            <person name="Orsi R.H."/>
            <person name="Wiedmann M."/>
            <person name="Martin N.H."/>
            <person name="Murphy S.I."/>
        </authorList>
    </citation>
    <scope>NUCLEOTIDE SEQUENCE [LARGE SCALE GENOMIC DNA]</scope>
    <source>
        <strain evidence="1 2">FSL R10-3254</strain>
    </source>
</reference>